<accession>A0A3E3EB59</accession>
<organism evidence="1 2">
    <name type="scientific">Thomasclavelia ramosa</name>
    <dbReference type="NCBI Taxonomy" id="1547"/>
    <lineage>
        <taxon>Bacteria</taxon>
        <taxon>Bacillati</taxon>
        <taxon>Bacillota</taxon>
        <taxon>Erysipelotrichia</taxon>
        <taxon>Erysipelotrichales</taxon>
        <taxon>Coprobacillaceae</taxon>
        <taxon>Thomasclavelia</taxon>
    </lineage>
</organism>
<comment type="caution">
    <text evidence="1">The sequence shown here is derived from an EMBL/GenBank/DDBJ whole genome shotgun (WGS) entry which is preliminary data.</text>
</comment>
<gene>
    <name evidence="1" type="ORF">DXB93_14425</name>
</gene>
<sequence>MIKSSVKNLNINEIEALSIEEAKTIALEKLNIKGFDIYLVDLGEYFGYSALVFKDDHHIYFANLYEVHYRYNGPTHEQLKKKYISLLNNKLFIDEELTSVKDHEEYEKKTEFIRNYMPQEYDYLTAFCINGIYKGKDQEKYESGEYTNYSNIAFAYFKDKSYQERAKPLISKLKKSYKEVMENIDNFKEAVRHALYNHEACITYEYETALESIGLKYAELPKNKQDIIIEVFNEVLSGKY</sequence>
<evidence type="ECO:0000313" key="2">
    <source>
        <dbReference type="Proteomes" id="UP000261032"/>
    </source>
</evidence>
<reference evidence="1 2" key="1">
    <citation type="submission" date="2018-08" db="EMBL/GenBank/DDBJ databases">
        <title>A genome reference for cultivated species of the human gut microbiota.</title>
        <authorList>
            <person name="Zou Y."/>
            <person name="Xue W."/>
            <person name="Luo G."/>
        </authorList>
    </citation>
    <scope>NUCLEOTIDE SEQUENCE [LARGE SCALE GENOMIC DNA]</scope>
    <source>
        <strain evidence="1 2">OM06-4</strain>
    </source>
</reference>
<protein>
    <submittedName>
        <fullName evidence="1">Uncharacterized protein</fullName>
    </submittedName>
</protein>
<dbReference type="Proteomes" id="UP000261032">
    <property type="component" value="Unassembled WGS sequence"/>
</dbReference>
<proteinExistence type="predicted"/>
<dbReference type="RefSeq" id="WP_117582259.1">
    <property type="nucleotide sequence ID" value="NZ_CP176642.1"/>
</dbReference>
<name>A0A3E3EB59_9FIRM</name>
<dbReference type="AlphaFoldDB" id="A0A3E3EB59"/>
<evidence type="ECO:0000313" key="1">
    <source>
        <dbReference type="EMBL" id="RGD81512.1"/>
    </source>
</evidence>
<dbReference type="EMBL" id="QUSL01000027">
    <property type="protein sequence ID" value="RGD81512.1"/>
    <property type="molecule type" value="Genomic_DNA"/>
</dbReference>